<dbReference type="GO" id="GO:0006109">
    <property type="term" value="P:regulation of carbohydrate metabolic process"/>
    <property type="evidence" value="ECO:0007669"/>
    <property type="project" value="InterPro"/>
</dbReference>
<sequence>MKDVSVQQRLPSTENVTSQHFHAGCSARNGAGVLIFGPPGAGKSDLLLRLLGRGHDLVADDRVELTDGVACASEPLRGLIEVRGWGIVQRAYLPAVRAVLAVHLVPADTPISRMPEENARCPLTDLPLLRLHGLHVSAPERVDIALDCLTGRALLLPQGCMPGDDG</sequence>
<dbReference type="RefSeq" id="WP_166314081.1">
    <property type="nucleotide sequence ID" value="NZ_WOTH01000010.1"/>
</dbReference>
<dbReference type="Pfam" id="PF07475">
    <property type="entry name" value="Hpr_kinase_C"/>
    <property type="match status" value="1"/>
</dbReference>
<proteinExistence type="predicted"/>
<dbReference type="EMBL" id="WOTH01000010">
    <property type="protein sequence ID" value="NHO53642.1"/>
    <property type="molecule type" value="Genomic_DNA"/>
</dbReference>
<keyword evidence="3" id="KW-1185">Reference proteome</keyword>
<organism evidence="2 3">
    <name type="scientific">Acetobacter estunensis</name>
    <dbReference type="NCBI Taxonomy" id="104097"/>
    <lineage>
        <taxon>Bacteria</taxon>
        <taxon>Pseudomonadati</taxon>
        <taxon>Pseudomonadota</taxon>
        <taxon>Alphaproteobacteria</taxon>
        <taxon>Acetobacterales</taxon>
        <taxon>Acetobacteraceae</taxon>
        <taxon>Acetobacter</taxon>
    </lineage>
</organism>
<dbReference type="SUPFAM" id="SSF53795">
    <property type="entry name" value="PEP carboxykinase-like"/>
    <property type="match status" value="1"/>
</dbReference>
<comment type="caution">
    <text evidence="2">The sequence shown here is derived from an EMBL/GenBank/DDBJ whole genome shotgun (WGS) entry which is preliminary data.</text>
</comment>
<dbReference type="InterPro" id="IPR027417">
    <property type="entry name" value="P-loop_NTPase"/>
</dbReference>
<keyword evidence="2" id="KW-0808">Transferase</keyword>
<reference evidence="2" key="1">
    <citation type="submission" date="2019-11" db="EMBL/GenBank/DDBJ databases">
        <title>Description of new Acetobacter species.</title>
        <authorList>
            <person name="Cleenwerck I."/>
            <person name="Sombolestani A.S."/>
        </authorList>
    </citation>
    <scope>NUCLEOTIDE SEQUENCE</scope>
    <source>
        <strain evidence="2">LMG 1626</strain>
    </source>
</reference>
<keyword evidence="2" id="KW-0418">Kinase</keyword>
<dbReference type="GO" id="GO:0005524">
    <property type="term" value="F:ATP binding"/>
    <property type="evidence" value="ECO:0007669"/>
    <property type="project" value="InterPro"/>
</dbReference>
<name>A0A967BC35_9PROT</name>
<dbReference type="Gene3D" id="3.40.50.300">
    <property type="entry name" value="P-loop containing nucleotide triphosphate hydrolases"/>
    <property type="match status" value="1"/>
</dbReference>
<dbReference type="Proteomes" id="UP000597459">
    <property type="component" value="Unassembled WGS sequence"/>
</dbReference>
<gene>
    <name evidence="2" type="ORF">GOB87_06650</name>
</gene>
<dbReference type="AlphaFoldDB" id="A0A967BC35"/>
<evidence type="ECO:0000259" key="1">
    <source>
        <dbReference type="Pfam" id="PF07475"/>
    </source>
</evidence>
<dbReference type="InterPro" id="IPR011104">
    <property type="entry name" value="Hpr_kin/Pase_C"/>
</dbReference>
<accession>A0A967BC35</accession>
<protein>
    <submittedName>
        <fullName evidence="2">Serine kinase</fullName>
    </submittedName>
</protein>
<evidence type="ECO:0000313" key="2">
    <source>
        <dbReference type="EMBL" id="NHO53642.1"/>
    </source>
</evidence>
<feature type="domain" description="HPr kinase/phosphorylase C-terminal" evidence="1">
    <location>
        <begin position="19"/>
        <end position="89"/>
    </location>
</feature>
<dbReference type="GO" id="GO:0000155">
    <property type="term" value="F:phosphorelay sensor kinase activity"/>
    <property type="evidence" value="ECO:0007669"/>
    <property type="project" value="InterPro"/>
</dbReference>
<evidence type="ECO:0000313" key="3">
    <source>
        <dbReference type="Proteomes" id="UP000597459"/>
    </source>
</evidence>